<evidence type="ECO:0000313" key="1">
    <source>
        <dbReference type="EMBL" id="MBC5658697.1"/>
    </source>
</evidence>
<keyword evidence="2" id="KW-1185">Reference proteome</keyword>
<dbReference type="AlphaFoldDB" id="A0A923LAR0"/>
<name>A0A923LAR0_9FIRM</name>
<organism evidence="1 2">
    <name type="scientific">Anaerosacchariphilus hominis</name>
    <dbReference type="NCBI Taxonomy" id="2763017"/>
    <lineage>
        <taxon>Bacteria</taxon>
        <taxon>Bacillati</taxon>
        <taxon>Bacillota</taxon>
        <taxon>Clostridia</taxon>
        <taxon>Lachnospirales</taxon>
        <taxon>Lachnospiraceae</taxon>
        <taxon>Anaerosacchariphilus</taxon>
    </lineage>
</organism>
<dbReference type="RefSeq" id="WP_186873363.1">
    <property type="nucleotide sequence ID" value="NZ_JACOOR010000002.1"/>
</dbReference>
<dbReference type="Proteomes" id="UP000649345">
    <property type="component" value="Unassembled WGS sequence"/>
</dbReference>
<comment type="caution">
    <text evidence="1">The sequence shown here is derived from an EMBL/GenBank/DDBJ whole genome shotgun (WGS) entry which is preliminary data.</text>
</comment>
<gene>
    <name evidence="1" type="ORF">H8S44_02770</name>
</gene>
<accession>A0A923LAR0</accession>
<protein>
    <submittedName>
        <fullName evidence="1">Uncharacterized protein</fullName>
    </submittedName>
</protein>
<evidence type="ECO:0000313" key="2">
    <source>
        <dbReference type="Proteomes" id="UP000649345"/>
    </source>
</evidence>
<reference evidence="1" key="1">
    <citation type="submission" date="2020-08" db="EMBL/GenBank/DDBJ databases">
        <title>Genome public.</title>
        <authorList>
            <person name="Liu C."/>
            <person name="Sun Q."/>
        </authorList>
    </citation>
    <scope>NUCLEOTIDE SEQUENCE</scope>
    <source>
        <strain evidence="1">NSJ-68</strain>
    </source>
</reference>
<dbReference type="EMBL" id="JACOOR010000002">
    <property type="protein sequence ID" value="MBC5658697.1"/>
    <property type="molecule type" value="Genomic_DNA"/>
</dbReference>
<sequence>MVQIKRLYNILALAIQKIEQKMKPDDFKNLKNIHPSYGQKILRSLQIKMPELFAEDGSLNSGRASEWKLKKTTLVERVEECISFEEDTEKLVYLIRQLDLFLEKSINGFIPVGEDSYRFESLNDNVKESGIFYCQGLSAGGNIKAEIP</sequence>
<proteinExistence type="predicted"/>